<protein>
    <submittedName>
        <fullName evidence="1">Unplaced genomic scaffold K443scaffold_38, whole genome shotgun sequence</fullName>
    </submittedName>
</protein>
<dbReference type="AlphaFoldDB" id="A0A0C9WWN0"/>
<dbReference type="InterPro" id="IPR036047">
    <property type="entry name" value="F-box-like_dom_sf"/>
</dbReference>
<proteinExistence type="predicted"/>
<accession>A0A0C9WWN0</accession>
<evidence type="ECO:0000313" key="2">
    <source>
        <dbReference type="Proteomes" id="UP000054477"/>
    </source>
</evidence>
<dbReference type="Gene3D" id="3.80.10.10">
    <property type="entry name" value="Ribonuclease Inhibitor"/>
    <property type="match status" value="1"/>
</dbReference>
<dbReference type="InterPro" id="IPR032675">
    <property type="entry name" value="LRR_dom_sf"/>
</dbReference>
<dbReference type="OrthoDB" id="2789810at2759"/>
<sequence>MPRMTRQSVCIPQEISNYIIGYLHSDASALLCCSLVCKAWLFSSREYLFQVVALNHQNVDSFASLIISSLSTIPPHVKRLQLVPEHIDRRWLRRLVPFLEVFTSVTILRLENVDWVSLPPTSRANLFSNLRLTLTSLHLRDIVFETFGDVVDIICDLPLLRSVDLEGVNWGDTKRSSTIVKYLPPSVKELRLQACPLRKFLAWLHAQTPIPIIDHLDIGPIGESDILEVARYIVFLGHRLHTLKMSFRCEENGHRCSDNFVFDANTSQTAPTPLDSKDNSSFRISAEFRKRVGGGTCSSVSQLTHLRSIHIKDFVQASSGATHRGVRTLVSITSFNLQEVVMEVTLGKVAELDVHTIDWDFLDRVFATPIYANVRMVKFRVRGAVKRDALAALLSSRLPQCVERGILLFE</sequence>
<name>A0A0C9WWN0_9AGAR</name>
<reference evidence="2" key="2">
    <citation type="submission" date="2015-01" db="EMBL/GenBank/DDBJ databases">
        <title>Evolutionary Origins and Diversification of the Mycorrhizal Mutualists.</title>
        <authorList>
            <consortium name="DOE Joint Genome Institute"/>
            <consortium name="Mycorrhizal Genomics Consortium"/>
            <person name="Kohler A."/>
            <person name="Kuo A."/>
            <person name="Nagy L.G."/>
            <person name="Floudas D."/>
            <person name="Copeland A."/>
            <person name="Barry K.W."/>
            <person name="Cichocki N."/>
            <person name="Veneault-Fourrey C."/>
            <person name="LaButti K."/>
            <person name="Lindquist E.A."/>
            <person name="Lipzen A."/>
            <person name="Lundell T."/>
            <person name="Morin E."/>
            <person name="Murat C."/>
            <person name="Riley R."/>
            <person name="Ohm R."/>
            <person name="Sun H."/>
            <person name="Tunlid A."/>
            <person name="Henrissat B."/>
            <person name="Grigoriev I.V."/>
            <person name="Hibbett D.S."/>
            <person name="Martin F."/>
        </authorList>
    </citation>
    <scope>NUCLEOTIDE SEQUENCE [LARGE SCALE GENOMIC DNA]</scope>
    <source>
        <strain evidence="2">LaAM-08-1</strain>
    </source>
</reference>
<reference evidence="1 2" key="1">
    <citation type="submission" date="2014-04" db="EMBL/GenBank/DDBJ databases">
        <authorList>
            <consortium name="DOE Joint Genome Institute"/>
            <person name="Kuo A."/>
            <person name="Kohler A."/>
            <person name="Nagy L.G."/>
            <person name="Floudas D."/>
            <person name="Copeland A."/>
            <person name="Barry K.W."/>
            <person name="Cichocki N."/>
            <person name="Veneault-Fourrey C."/>
            <person name="LaButti K."/>
            <person name="Lindquist E.A."/>
            <person name="Lipzen A."/>
            <person name="Lundell T."/>
            <person name="Morin E."/>
            <person name="Murat C."/>
            <person name="Sun H."/>
            <person name="Tunlid A."/>
            <person name="Henrissat B."/>
            <person name="Grigoriev I.V."/>
            <person name="Hibbett D.S."/>
            <person name="Martin F."/>
            <person name="Nordberg H.P."/>
            <person name="Cantor M.N."/>
            <person name="Hua S.X."/>
        </authorList>
    </citation>
    <scope>NUCLEOTIDE SEQUENCE [LARGE SCALE GENOMIC DNA]</scope>
    <source>
        <strain evidence="1 2">LaAM-08-1</strain>
    </source>
</reference>
<dbReference type="HOGENOM" id="CLU_036316_4_2_1"/>
<organism evidence="1 2">
    <name type="scientific">Laccaria amethystina LaAM-08-1</name>
    <dbReference type="NCBI Taxonomy" id="1095629"/>
    <lineage>
        <taxon>Eukaryota</taxon>
        <taxon>Fungi</taxon>
        <taxon>Dikarya</taxon>
        <taxon>Basidiomycota</taxon>
        <taxon>Agaricomycotina</taxon>
        <taxon>Agaricomycetes</taxon>
        <taxon>Agaricomycetidae</taxon>
        <taxon>Agaricales</taxon>
        <taxon>Agaricineae</taxon>
        <taxon>Hydnangiaceae</taxon>
        <taxon>Laccaria</taxon>
    </lineage>
</organism>
<gene>
    <name evidence="1" type="ORF">K443DRAFT_676205</name>
</gene>
<dbReference type="SUPFAM" id="SSF52047">
    <property type="entry name" value="RNI-like"/>
    <property type="match status" value="1"/>
</dbReference>
<dbReference type="Gene3D" id="1.20.1280.50">
    <property type="match status" value="1"/>
</dbReference>
<dbReference type="Proteomes" id="UP000054477">
    <property type="component" value="Unassembled WGS sequence"/>
</dbReference>
<keyword evidence="2" id="KW-1185">Reference proteome</keyword>
<dbReference type="SUPFAM" id="SSF81383">
    <property type="entry name" value="F-box domain"/>
    <property type="match status" value="1"/>
</dbReference>
<dbReference type="EMBL" id="KN838573">
    <property type="protein sequence ID" value="KIK04070.1"/>
    <property type="molecule type" value="Genomic_DNA"/>
</dbReference>
<evidence type="ECO:0000313" key="1">
    <source>
        <dbReference type="EMBL" id="KIK04070.1"/>
    </source>
</evidence>